<proteinExistence type="predicted"/>
<accession>A0A183HQB2</accession>
<gene>
    <name evidence="3" type="ORF">OFLC_LOCUS9672</name>
</gene>
<organism evidence="5">
    <name type="scientific">Onchocerca flexuosa</name>
    <dbReference type="NCBI Taxonomy" id="387005"/>
    <lineage>
        <taxon>Eukaryota</taxon>
        <taxon>Metazoa</taxon>
        <taxon>Ecdysozoa</taxon>
        <taxon>Nematoda</taxon>
        <taxon>Chromadorea</taxon>
        <taxon>Rhabditida</taxon>
        <taxon>Spirurina</taxon>
        <taxon>Spiruromorpha</taxon>
        <taxon>Filarioidea</taxon>
        <taxon>Onchocercidae</taxon>
        <taxon>Onchocerca</taxon>
    </lineage>
</organism>
<dbReference type="Pfam" id="PF02825">
    <property type="entry name" value="WWE"/>
    <property type="match status" value="1"/>
</dbReference>
<feature type="domain" description="WWE" evidence="2">
    <location>
        <begin position="22"/>
        <end position="96"/>
    </location>
</feature>
<dbReference type="InterPro" id="IPR037197">
    <property type="entry name" value="WWE_dom_sf"/>
</dbReference>
<feature type="region of interest" description="Disordered" evidence="1">
    <location>
        <begin position="1"/>
        <end position="28"/>
    </location>
</feature>
<dbReference type="PROSITE" id="PS50918">
    <property type="entry name" value="WWE"/>
    <property type="match status" value="1"/>
</dbReference>
<dbReference type="WBParaSite" id="OFLC_0000967301-mRNA-1">
    <property type="protein sequence ID" value="OFLC_0000967301-mRNA-1"/>
    <property type="gene ID" value="OFLC_0000967301"/>
</dbReference>
<dbReference type="SUPFAM" id="SSF117839">
    <property type="entry name" value="WWE domain"/>
    <property type="match status" value="1"/>
</dbReference>
<dbReference type="EMBL" id="UZAJ01012119">
    <property type="protein sequence ID" value="VDO62341.1"/>
    <property type="molecule type" value="Genomic_DNA"/>
</dbReference>
<evidence type="ECO:0000256" key="1">
    <source>
        <dbReference type="SAM" id="MobiDB-lite"/>
    </source>
</evidence>
<dbReference type="STRING" id="387005.A0A183HQB2"/>
<evidence type="ECO:0000259" key="2">
    <source>
        <dbReference type="PROSITE" id="PS50918"/>
    </source>
</evidence>
<dbReference type="InterPro" id="IPR004170">
    <property type="entry name" value="WWE_dom"/>
</dbReference>
<reference evidence="3 4" key="2">
    <citation type="submission" date="2018-11" db="EMBL/GenBank/DDBJ databases">
        <authorList>
            <consortium name="Pathogen Informatics"/>
        </authorList>
    </citation>
    <scope>NUCLEOTIDE SEQUENCE [LARGE SCALE GENOMIC DNA]</scope>
</reference>
<keyword evidence="4" id="KW-1185">Reference proteome</keyword>
<name>A0A183HQB2_9BILA</name>
<sequence>MDNLRKNENDAVSDLVADDQNDNDAGGSETCKKLIWEYELSRGRWIKYENAINRKLNENIANDVVEFEMDESKLQIDFNLMKQKNLDTGFVRSVRCAIRNDEGKSL</sequence>
<dbReference type="Gene3D" id="3.30.720.50">
    <property type="match status" value="1"/>
</dbReference>
<dbReference type="AlphaFoldDB" id="A0A183HQB2"/>
<dbReference type="Proteomes" id="UP000267606">
    <property type="component" value="Unassembled WGS sequence"/>
</dbReference>
<reference evidence="5" key="1">
    <citation type="submission" date="2016-06" db="UniProtKB">
        <authorList>
            <consortium name="WormBaseParasite"/>
        </authorList>
    </citation>
    <scope>IDENTIFICATION</scope>
</reference>
<evidence type="ECO:0000313" key="3">
    <source>
        <dbReference type="EMBL" id="VDO62341.1"/>
    </source>
</evidence>
<evidence type="ECO:0000313" key="5">
    <source>
        <dbReference type="WBParaSite" id="OFLC_0000967301-mRNA-1"/>
    </source>
</evidence>
<protein>
    <submittedName>
        <fullName evidence="5">WWE domain-containing protein</fullName>
    </submittedName>
</protein>
<evidence type="ECO:0000313" key="4">
    <source>
        <dbReference type="Proteomes" id="UP000267606"/>
    </source>
</evidence>